<dbReference type="WBParaSite" id="SMUV_0000963401-mRNA-1">
    <property type="protein sequence ID" value="SMUV_0000963401-mRNA-1"/>
    <property type="gene ID" value="SMUV_0000963401"/>
</dbReference>
<keyword evidence="1" id="KW-0812">Transmembrane</keyword>
<evidence type="ECO:0000313" key="2">
    <source>
        <dbReference type="Proteomes" id="UP000046393"/>
    </source>
</evidence>
<protein>
    <submittedName>
        <fullName evidence="3">Transmembrane protein</fullName>
    </submittedName>
</protein>
<dbReference type="GO" id="GO:0016020">
    <property type="term" value="C:membrane"/>
    <property type="evidence" value="ECO:0007669"/>
    <property type="project" value="InterPro"/>
</dbReference>
<keyword evidence="1" id="KW-0472">Membrane</keyword>
<reference evidence="3" key="1">
    <citation type="submission" date="2017-02" db="UniProtKB">
        <authorList>
            <consortium name="WormBaseParasite"/>
        </authorList>
    </citation>
    <scope>IDENTIFICATION</scope>
</reference>
<sequence length="283" mass="31840">MKVVREQSFKVLTLFSIFLTICGLCLLIFSVCSSAWQIVYLRELHVYHQHGVWWDCIQQQQQNKFYASSRILRRRSAVSLFPESKCSHKFDSAAQSALDSAIADGDVSARELQLHRILPSCSGLADLIFLLAASRINVRYVPGIVDIYEQHLGVAVLAHGAGSLILFLSFFISLISSCILLSYSSSRTKRRYCTEDYCHYRSPELRSFQKVSDDINVHSIHEMLADFLASGLVQKSHNRLLTTTTIIGFRNSMDVTVNSDQCESLHPEAEELGRDNASAVSLL</sequence>
<dbReference type="Pfam" id="PF07062">
    <property type="entry name" value="Clc-like"/>
    <property type="match status" value="2"/>
</dbReference>
<feature type="transmembrane region" description="Helical" evidence="1">
    <location>
        <begin position="156"/>
        <end position="181"/>
    </location>
</feature>
<feature type="transmembrane region" description="Helical" evidence="1">
    <location>
        <begin position="12"/>
        <end position="32"/>
    </location>
</feature>
<evidence type="ECO:0000313" key="3">
    <source>
        <dbReference type="WBParaSite" id="SMUV_0000963401-mRNA-1"/>
    </source>
</evidence>
<keyword evidence="1" id="KW-1133">Transmembrane helix</keyword>
<accession>A0A0N5AXF7</accession>
<proteinExistence type="predicted"/>
<name>A0A0N5AXF7_9BILA</name>
<keyword evidence="2" id="KW-1185">Reference proteome</keyword>
<organism evidence="2 3">
    <name type="scientific">Syphacia muris</name>
    <dbReference type="NCBI Taxonomy" id="451379"/>
    <lineage>
        <taxon>Eukaryota</taxon>
        <taxon>Metazoa</taxon>
        <taxon>Ecdysozoa</taxon>
        <taxon>Nematoda</taxon>
        <taxon>Chromadorea</taxon>
        <taxon>Rhabditida</taxon>
        <taxon>Spirurina</taxon>
        <taxon>Oxyuridomorpha</taxon>
        <taxon>Oxyuroidea</taxon>
        <taxon>Oxyuridae</taxon>
        <taxon>Syphacia</taxon>
    </lineage>
</organism>
<dbReference type="Proteomes" id="UP000046393">
    <property type="component" value="Unplaced"/>
</dbReference>
<evidence type="ECO:0000256" key="1">
    <source>
        <dbReference type="SAM" id="Phobius"/>
    </source>
</evidence>
<dbReference type="AlphaFoldDB" id="A0A0N5AXF7"/>
<dbReference type="InterPro" id="IPR010761">
    <property type="entry name" value="Clc_prot-like"/>
</dbReference>